<dbReference type="GO" id="GO:0005886">
    <property type="term" value="C:plasma membrane"/>
    <property type="evidence" value="ECO:0007669"/>
    <property type="project" value="TreeGrafter"/>
</dbReference>
<feature type="transmembrane region" description="Helical" evidence="7">
    <location>
        <begin position="420"/>
        <end position="438"/>
    </location>
</feature>
<comment type="subcellular location">
    <subcellularLocation>
        <location evidence="1">Membrane</location>
        <topology evidence="1">Multi-pass membrane protein</topology>
    </subcellularLocation>
</comment>
<dbReference type="PANTHER" id="PTHR43652">
    <property type="entry name" value="BASIC AMINO ACID ANTIPORTER YFCC-RELATED"/>
    <property type="match status" value="1"/>
</dbReference>
<dbReference type="PANTHER" id="PTHR43652:SF2">
    <property type="entry name" value="BASIC AMINO ACID ANTIPORTER YFCC-RELATED"/>
    <property type="match status" value="1"/>
</dbReference>
<dbReference type="InterPro" id="IPR051679">
    <property type="entry name" value="DASS-Related_Transporters"/>
</dbReference>
<feature type="transmembrane region" description="Helical" evidence="7">
    <location>
        <begin position="445"/>
        <end position="462"/>
    </location>
</feature>
<dbReference type="Pfam" id="PF03600">
    <property type="entry name" value="CitMHS"/>
    <property type="match status" value="2"/>
</dbReference>
<sequence length="595" mass="64854">MIAEPLLFLVIVTVALVLFARELFPMDVTALALLSVLLLTGFLTLDEAVSGFSNKAVLTVGLMFILSAALVKTGFVEVLAERLSSFGERGWLAIGLFLVATSLISGLINNTAAVAIFIPLAIHLGKRFQISPSKILMPLSFAGIYGGMLTLIGTSTNLLVSSMVEQQGHAPLGMFEFFNMGLVFLVVGTLYNVFLVPRILPSRAGVSSLTGKYHLSAYLTEFEIGEDSPLIGSTCLQRGVNRNYDITVLSIIRADRHIETDLRNQELREGDVLMARGTLEKFVQFREKEKVLMLTDIKMNQNELTSGDSTIVEGLVTQNSSLIGNALKDINFRNKFGSFVLAIRREGKTLREKIARIKLQFADTLLIFVPKSSFASLIKNPDLAILQEHDISLHKVRFWWLAIAVIPLIMLIAATGVVDILQAALIGTVILLLVGAITPQEAYHSVNWSVIVMIAAFIPVGIAMERSGAAHILGSSIITFSDMFHPELAPRAAMSLLFFVAAFITSIMSNNTAAIALVPVGFSIAGQMGVDVKPFIFAVAFGASTSFATPMGYKTNLMVYGPGQYRFSDFVKVGTPLNIAFWLLATFLIPVFWPF</sequence>
<dbReference type="InterPro" id="IPR036721">
    <property type="entry name" value="RCK_C_sf"/>
</dbReference>
<keyword evidence="4" id="KW-0677">Repeat</keyword>
<dbReference type="Gene3D" id="3.30.70.1450">
    <property type="entry name" value="Regulator of K+ conductance, C-terminal domain"/>
    <property type="match status" value="2"/>
</dbReference>
<evidence type="ECO:0000256" key="4">
    <source>
        <dbReference type="ARBA" id="ARBA00022737"/>
    </source>
</evidence>
<dbReference type="InterPro" id="IPR006037">
    <property type="entry name" value="RCK_C"/>
</dbReference>
<keyword evidence="2" id="KW-0813">Transport</keyword>
<proteinExistence type="predicted"/>
<evidence type="ECO:0000259" key="8">
    <source>
        <dbReference type="PROSITE" id="PS51202"/>
    </source>
</evidence>
<evidence type="ECO:0000256" key="1">
    <source>
        <dbReference type="ARBA" id="ARBA00004141"/>
    </source>
</evidence>
<keyword evidence="5 7" id="KW-1133">Transmembrane helix</keyword>
<keyword evidence="6 7" id="KW-0472">Membrane</keyword>
<evidence type="ECO:0000256" key="6">
    <source>
        <dbReference type="ARBA" id="ARBA00023136"/>
    </source>
</evidence>
<name>S4W7U2_9BACT</name>
<dbReference type="InterPro" id="IPR031312">
    <property type="entry name" value="Na/sul_symport_CS"/>
</dbReference>
<feature type="transmembrane region" description="Helical" evidence="7">
    <location>
        <begin position="136"/>
        <end position="160"/>
    </location>
</feature>
<feature type="transmembrane region" description="Helical" evidence="7">
    <location>
        <begin position="91"/>
        <end position="124"/>
    </location>
</feature>
<feature type="transmembrane region" description="Helical" evidence="7">
    <location>
        <begin position="573"/>
        <end position="593"/>
    </location>
</feature>
<protein>
    <recommendedName>
        <fullName evidence="8">RCK C-terminal domain-containing protein</fullName>
    </recommendedName>
</protein>
<reference evidence="9" key="1">
    <citation type="journal article" date="2014" name="ISME J.">
        <title>Genomic properties of Marine Group A bacteria indicate a role in the marine sulfur cycle.</title>
        <authorList>
            <person name="Wright J.J."/>
            <person name="Mewis K."/>
            <person name="Hanson N.W."/>
            <person name="Konwar K.M."/>
            <person name="Maas K.R."/>
            <person name="Hallam S.J."/>
        </authorList>
    </citation>
    <scope>NUCLEOTIDE SEQUENCE</scope>
</reference>
<feature type="transmembrane region" description="Helical" evidence="7">
    <location>
        <begin position="172"/>
        <end position="194"/>
    </location>
</feature>
<evidence type="ECO:0000313" key="9">
    <source>
        <dbReference type="EMBL" id="AGO88004.1"/>
    </source>
</evidence>
<dbReference type="AlphaFoldDB" id="S4W7U2"/>
<evidence type="ECO:0000256" key="5">
    <source>
        <dbReference type="ARBA" id="ARBA00022989"/>
    </source>
</evidence>
<feature type="transmembrane region" description="Helical" evidence="7">
    <location>
        <begin position="496"/>
        <end position="522"/>
    </location>
</feature>
<dbReference type="PROSITE" id="PS51202">
    <property type="entry name" value="RCK_C"/>
    <property type="match status" value="2"/>
</dbReference>
<feature type="transmembrane region" description="Helical" evidence="7">
    <location>
        <begin position="398"/>
        <end position="414"/>
    </location>
</feature>
<feature type="transmembrane region" description="Helical" evidence="7">
    <location>
        <begin position="56"/>
        <end position="79"/>
    </location>
</feature>
<accession>S4W7U2</accession>
<evidence type="ECO:0000256" key="2">
    <source>
        <dbReference type="ARBA" id="ARBA00022448"/>
    </source>
</evidence>
<dbReference type="PROSITE" id="PS01271">
    <property type="entry name" value="NA_SULFATE"/>
    <property type="match status" value="1"/>
</dbReference>
<dbReference type="SUPFAM" id="SSF116726">
    <property type="entry name" value="TrkA C-terminal domain-like"/>
    <property type="match status" value="2"/>
</dbReference>
<feature type="transmembrane region" description="Helical" evidence="7">
    <location>
        <begin position="534"/>
        <end position="553"/>
    </location>
</feature>
<keyword evidence="3 7" id="KW-0812">Transmembrane</keyword>
<evidence type="ECO:0000256" key="7">
    <source>
        <dbReference type="SAM" id="Phobius"/>
    </source>
</evidence>
<feature type="domain" description="RCK C-terminal" evidence="8">
    <location>
        <begin position="206"/>
        <end position="291"/>
    </location>
</feature>
<dbReference type="Pfam" id="PF02080">
    <property type="entry name" value="TrkA_C"/>
    <property type="match status" value="1"/>
</dbReference>
<dbReference type="GO" id="GO:0008324">
    <property type="term" value="F:monoatomic cation transmembrane transporter activity"/>
    <property type="evidence" value="ECO:0007669"/>
    <property type="project" value="InterPro"/>
</dbReference>
<dbReference type="GO" id="GO:0006813">
    <property type="term" value="P:potassium ion transport"/>
    <property type="evidence" value="ECO:0007669"/>
    <property type="project" value="InterPro"/>
</dbReference>
<dbReference type="InterPro" id="IPR004680">
    <property type="entry name" value="Cit_transptr-like_dom"/>
</dbReference>
<evidence type="ECO:0000256" key="3">
    <source>
        <dbReference type="ARBA" id="ARBA00022692"/>
    </source>
</evidence>
<dbReference type="EMBL" id="KF170422">
    <property type="protein sequence ID" value="AGO88004.1"/>
    <property type="molecule type" value="Genomic_DNA"/>
</dbReference>
<organism evidence="9">
    <name type="scientific">uncultured bacterium 122006-I05</name>
    <dbReference type="NCBI Taxonomy" id="1343837"/>
    <lineage>
        <taxon>Bacteria</taxon>
        <taxon>environmental samples</taxon>
    </lineage>
</organism>
<feature type="domain" description="RCK C-terminal" evidence="8">
    <location>
        <begin position="299"/>
        <end position="383"/>
    </location>
</feature>
<feature type="transmembrane region" description="Helical" evidence="7">
    <location>
        <begin position="30"/>
        <end position="49"/>
    </location>
</feature>